<keyword evidence="2" id="KW-1185">Reference proteome</keyword>
<sequence length="214" mass="24553">MFCGRMEIGGDADKVSLRLFLDNKHDEVTQLIEFVVNRSHGSMTSIKFFDFVDVDDLLLISQRCPGLEHFKIHMYYSNLPKLLFGKETVCVAISNLKELEGMDVQNEFIDETILEQIDEFCPNFTKLKIAGRVQENTATLISKSLPKLRVLDISGTRIGRLALLVILKGCKELEHLDVSRCSPDWGRYRPLSEVIDGDDEIRKSAYHLKVFKWK</sequence>
<dbReference type="EMBL" id="JADFTS010000006">
    <property type="protein sequence ID" value="KAF9599843.1"/>
    <property type="molecule type" value="Genomic_DNA"/>
</dbReference>
<organism evidence="1 2">
    <name type="scientific">Coptis chinensis</name>
    <dbReference type="NCBI Taxonomy" id="261450"/>
    <lineage>
        <taxon>Eukaryota</taxon>
        <taxon>Viridiplantae</taxon>
        <taxon>Streptophyta</taxon>
        <taxon>Embryophyta</taxon>
        <taxon>Tracheophyta</taxon>
        <taxon>Spermatophyta</taxon>
        <taxon>Magnoliopsida</taxon>
        <taxon>Ranunculales</taxon>
        <taxon>Ranunculaceae</taxon>
        <taxon>Coptidoideae</taxon>
        <taxon>Coptis</taxon>
    </lineage>
</organism>
<name>A0A835LLB9_9MAGN</name>
<dbReference type="InterPro" id="IPR032675">
    <property type="entry name" value="LRR_dom_sf"/>
</dbReference>
<dbReference type="Gene3D" id="3.80.10.10">
    <property type="entry name" value="Ribonuclease Inhibitor"/>
    <property type="match status" value="1"/>
</dbReference>
<accession>A0A835LLB9</accession>
<reference evidence="1 2" key="1">
    <citation type="submission" date="2020-10" db="EMBL/GenBank/DDBJ databases">
        <title>The Coptis chinensis genome and diversification of protoberbering-type alkaloids.</title>
        <authorList>
            <person name="Wang B."/>
            <person name="Shu S."/>
            <person name="Song C."/>
            <person name="Liu Y."/>
        </authorList>
    </citation>
    <scope>NUCLEOTIDE SEQUENCE [LARGE SCALE GENOMIC DNA]</scope>
    <source>
        <strain evidence="1">HL-2020</strain>
        <tissue evidence="1">Leaf</tissue>
    </source>
</reference>
<dbReference type="Proteomes" id="UP000631114">
    <property type="component" value="Unassembled WGS sequence"/>
</dbReference>
<dbReference type="OrthoDB" id="1929062at2759"/>
<evidence type="ECO:0000313" key="1">
    <source>
        <dbReference type="EMBL" id="KAF9599843.1"/>
    </source>
</evidence>
<proteinExistence type="predicted"/>
<comment type="caution">
    <text evidence="1">The sequence shown here is derived from an EMBL/GenBank/DDBJ whole genome shotgun (WGS) entry which is preliminary data.</text>
</comment>
<dbReference type="SUPFAM" id="SSF52047">
    <property type="entry name" value="RNI-like"/>
    <property type="match status" value="1"/>
</dbReference>
<protein>
    <submittedName>
        <fullName evidence="1">Uncharacterized protein</fullName>
    </submittedName>
</protein>
<dbReference type="PANTHER" id="PTHR38926:SF5">
    <property type="entry name" value="F-BOX AND LEUCINE-RICH REPEAT PROTEIN 6"/>
    <property type="match status" value="1"/>
</dbReference>
<dbReference type="AlphaFoldDB" id="A0A835LLB9"/>
<dbReference type="PANTHER" id="PTHR38926">
    <property type="entry name" value="F-BOX DOMAIN CONTAINING PROTEIN, EXPRESSED"/>
    <property type="match status" value="1"/>
</dbReference>
<gene>
    <name evidence="1" type="ORF">IFM89_001789</name>
</gene>
<evidence type="ECO:0000313" key="2">
    <source>
        <dbReference type="Proteomes" id="UP000631114"/>
    </source>
</evidence>